<proteinExistence type="predicted"/>
<dbReference type="VEuPathDB" id="FungiDB:EYZ11_003715"/>
<dbReference type="Proteomes" id="UP000308092">
    <property type="component" value="Unassembled WGS sequence"/>
</dbReference>
<dbReference type="EMBL" id="SOSA01000098">
    <property type="protein sequence ID" value="THC96790.1"/>
    <property type="molecule type" value="Genomic_DNA"/>
</dbReference>
<evidence type="ECO:0000256" key="1">
    <source>
        <dbReference type="SAM" id="MobiDB-lite"/>
    </source>
</evidence>
<dbReference type="AlphaFoldDB" id="A0A4S3JMY3"/>
<evidence type="ECO:0000313" key="3">
    <source>
        <dbReference type="Proteomes" id="UP000308092"/>
    </source>
</evidence>
<feature type="compositionally biased region" description="Basic and acidic residues" evidence="1">
    <location>
        <begin position="1"/>
        <end position="20"/>
    </location>
</feature>
<sequence>MEFSREYADNSGDSEAHYSEYDPTSCPRIPYPKTGHVSGIPAEGKPKRQSGRFQNASPDAWGSSAEFIRPTPYGAFVLVEL</sequence>
<evidence type="ECO:0000313" key="2">
    <source>
        <dbReference type="EMBL" id="THC96790.1"/>
    </source>
</evidence>
<reference evidence="2 3" key="1">
    <citation type="submission" date="2019-03" db="EMBL/GenBank/DDBJ databases">
        <title>The genome sequence of a newly discovered highly antifungal drug resistant Aspergillus species, Aspergillus tanneri NIH 1004.</title>
        <authorList>
            <person name="Mounaud S."/>
            <person name="Singh I."/>
            <person name="Joardar V."/>
            <person name="Pakala S."/>
            <person name="Pakala S."/>
            <person name="Venepally P."/>
            <person name="Hoover J."/>
            <person name="Nierman W."/>
            <person name="Chung J."/>
            <person name="Losada L."/>
        </authorList>
    </citation>
    <scope>NUCLEOTIDE SEQUENCE [LARGE SCALE GENOMIC DNA]</scope>
    <source>
        <strain evidence="2 3">NIH1004</strain>
    </source>
</reference>
<protein>
    <submittedName>
        <fullName evidence="2">Uncharacterized protein</fullName>
    </submittedName>
</protein>
<keyword evidence="3" id="KW-1185">Reference proteome</keyword>
<name>A0A4S3JMY3_9EURO</name>
<comment type="caution">
    <text evidence="2">The sequence shown here is derived from an EMBL/GenBank/DDBJ whole genome shotgun (WGS) entry which is preliminary data.</text>
</comment>
<accession>A0A4S3JMY3</accession>
<gene>
    <name evidence="2" type="ORF">EYZ11_003715</name>
</gene>
<feature type="region of interest" description="Disordered" evidence="1">
    <location>
        <begin position="1"/>
        <end position="61"/>
    </location>
</feature>
<organism evidence="2 3">
    <name type="scientific">Aspergillus tanneri</name>
    <dbReference type="NCBI Taxonomy" id="1220188"/>
    <lineage>
        <taxon>Eukaryota</taxon>
        <taxon>Fungi</taxon>
        <taxon>Dikarya</taxon>
        <taxon>Ascomycota</taxon>
        <taxon>Pezizomycotina</taxon>
        <taxon>Eurotiomycetes</taxon>
        <taxon>Eurotiomycetidae</taxon>
        <taxon>Eurotiales</taxon>
        <taxon>Aspergillaceae</taxon>
        <taxon>Aspergillus</taxon>
        <taxon>Aspergillus subgen. Circumdati</taxon>
    </lineage>
</organism>